<feature type="binding site" evidence="4">
    <location>
        <position position="206"/>
    </location>
    <ligand>
        <name>pyruvate</name>
        <dbReference type="ChEBI" id="CHEBI:15361"/>
    </ligand>
</feature>
<feature type="active site" description="Schiff-base intermediate with substrate" evidence="3">
    <location>
        <position position="164"/>
    </location>
</feature>
<comment type="caution">
    <text evidence="5">The sequence shown here is derived from an EMBL/GenBank/DDBJ whole genome shotgun (WGS) entry which is preliminary data.</text>
</comment>
<feature type="active site" description="Proton donor/acceptor" evidence="3">
    <location>
        <position position="135"/>
    </location>
</feature>
<dbReference type="SUPFAM" id="SSF51569">
    <property type="entry name" value="Aldolase"/>
    <property type="match status" value="1"/>
</dbReference>
<organism evidence="5 6">
    <name type="scientific">Ochrobactrum soli</name>
    <dbReference type="NCBI Taxonomy" id="2448455"/>
    <lineage>
        <taxon>Bacteria</taxon>
        <taxon>Pseudomonadati</taxon>
        <taxon>Pseudomonadota</taxon>
        <taxon>Alphaproteobacteria</taxon>
        <taxon>Hyphomicrobiales</taxon>
        <taxon>Brucellaceae</taxon>
        <taxon>Brucella/Ochrobactrum group</taxon>
        <taxon>Ochrobactrum</taxon>
    </lineage>
</organism>
<name>A0A849KSU8_9HYPH</name>
<sequence>MSLKGVLSAIVTPFTADGENIDENALRKLVDQHIADGVDGFVPAGGTGEFSVLSHEERLKLIEIVVEQTAGRATVLAHTGATSSREAVALSKHAENVGSTAIMLATPYYEPIGFDEAFAYYAAVAEATDLPICAYNFPPATGLHLDVDFTLRLAREIPQIKYIKDSSANLMQMTTFLCDHRNEVGFLNGEDVLMLPALAMKAPGMVMGIANFMTPALRKLQAASIASDDATVLSIWREILPVVRYIGSRRYNSGCKAACELLGLSVGPVRAPIPQYTREEIAGLQKLLSAIDPSLLTGAAQR</sequence>
<gene>
    <name evidence="5" type="ORF">HKX02_21395</name>
</gene>
<evidence type="ECO:0000256" key="4">
    <source>
        <dbReference type="PIRSR" id="PIRSR001365-2"/>
    </source>
</evidence>
<proteinExistence type="inferred from homology"/>
<dbReference type="SMART" id="SM01130">
    <property type="entry name" value="DHDPS"/>
    <property type="match status" value="1"/>
</dbReference>
<feature type="binding site" evidence="4">
    <location>
        <position position="47"/>
    </location>
    <ligand>
        <name>pyruvate</name>
        <dbReference type="ChEBI" id="CHEBI:15361"/>
    </ligand>
</feature>
<dbReference type="Gene3D" id="3.20.20.70">
    <property type="entry name" value="Aldolase class I"/>
    <property type="match status" value="1"/>
</dbReference>
<dbReference type="CDD" id="cd00408">
    <property type="entry name" value="DHDPS-like"/>
    <property type="match status" value="1"/>
</dbReference>
<dbReference type="RefSeq" id="WP_171319118.1">
    <property type="nucleotide sequence ID" value="NZ_JABFCY010000016.1"/>
</dbReference>
<keyword evidence="6" id="KW-1185">Reference proteome</keyword>
<reference evidence="5 6" key="1">
    <citation type="submission" date="2020-05" db="EMBL/GenBank/DDBJ databases">
        <title>Draft Genome Sequence of Ochrobactrum soli Isolated from Stable Fly Gut.</title>
        <authorList>
            <person name="Pileggi M.T."/>
            <person name="Vazhakkala L.J."/>
            <person name="Wong C.N."/>
        </authorList>
    </citation>
    <scope>NUCLEOTIDE SEQUENCE [LARGE SCALE GENOMIC DNA]</scope>
    <source>
        <strain evidence="5 6">MTP-C0764</strain>
    </source>
</reference>
<dbReference type="PIRSF" id="PIRSF001365">
    <property type="entry name" value="DHDPS"/>
    <property type="match status" value="1"/>
</dbReference>
<keyword evidence="1 2" id="KW-0456">Lyase</keyword>
<dbReference type="InterPro" id="IPR002220">
    <property type="entry name" value="DapA-like"/>
</dbReference>
<dbReference type="Pfam" id="PF00701">
    <property type="entry name" value="DHDPS"/>
    <property type="match status" value="1"/>
</dbReference>
<evidence type="ECO:0000256" key="2">
    <source>
        <dbReference type="PIRNR" id="PIRNR001365"/>
    </source>
</evidence>
<evidence type="ECO:0000256" key="3">
    <source>
        <dbReference type="PIRSR" id="PIRSR001365-1"/>
    </source>
</evidence>
<dbReference type="PRINTS" id="PR00146">
    <property type="entry name" value="DHPICSNTHASE"/>
</dbReference>
<protein>
    <submittedName>
        <fullName evidence="5">Dihydrodipicolinate synthase family protein</fullName>
    </submittedName>
</protein>
<dbReference type="PANTHER" id="PTHR42849">
    <property type="entry name" value="N-ACETYLNEURAMINATE LYASE"/>
    <property type="match status" value="1"/>
</dbReference>
<dbReference type="GO" id="GO:0008747">
    <property type="term" value="F:N-acetylneuraminate lyase activity"/>
    <property type="evidence" value="ECO:0007669"/>
    <property type="project" value="TreeGrafter"/>
</dbReference>
<evidence type="ECO:0000256" key="1">
    <source>
        <dbReference type="ARBA" id="ARBA00023239"/>
    </source>
</evidence>
<evidence type="ECO:0000313" key="5">
    <source>
        <dbReference type="EMBL" id="NNU62797.1"/>
    </source>
</evidence>
<dbReference type="InterPro" id="IPR013785">
    <property type="entry name" value="Aldolase_TIM"/>
</dbReference>
<dbReference type="GO" id="GO:0019262">
    <property type="term" value="P:N-acetylneuraminate catabolic process"/>
    <property type="evidence" value="ECO:0007669"/>
    <property type="project" value="TreeGrafter"/>
</dbReference>
<accession>A0A849KSU8</accession>
<dbReference type="GO" id="GO:0005829">
    <property type="term" value="C:cytosol"/>
    <property type="evidence" value="ECO:0007669"/>
    <property type="project" value="TreeGrafter"/>
</dbReference>
<dbReference type="PANTHER" id="PTHR42849:SF1">
    <property type="entry name" value="N-ACETYLNEURAMINATE LYASE"/>
    <property type="match status" value="1"/>
</dbReference>
<evidence type="ECO:0000313" key="6">
    <source>
        <dbReference type="Proteomes" id="UP000574931"/>
    </source>
</evidence>
<dbReference type="Proteomes" id="UP000574931">
    <property type="component" value="Unassembled WGS sequence"/>
</dbReference>
<dbReference type="EMBL" id="JABFCY010000016">
    <property type="protein sequence ID" value="NNU62797.1"/>
    <property type="molecule type" value="Genomic_DNA"/>
</dbReference>
<dbReference type="AlphaFoldDB" id="A0A849KSU8"/>
<comment type="similarity">
    <text evidence="2">Belongs to the DapA family.</text>
</comment>